<dbReference type="AlphaFoldDB" id="A2Q667"/>
<accession>A2Q667</accession>
<gene>
    <name evidence="1" type="ORF">MtrDRAFT_AC173289g16v1</name>
</gene>
<sequence>MTLGSEKNHFIVTANNGATSFQVPLVIGNTYDNYCMKTKALIGELGRLLKKVVRNHKTMIY</sequence>
<dbReference type="EMBL" id="AC173289">
    <property type="protein sequence ID" value="ABN09087.1"/>
    <property type="molecule type" value="Genomic_DNA"/>
</dbReference>
<evidence type="ECO:0000313" key="1">
    <source>
        <dbReference type="EMBL" id="ABN09087.1"/>
    </source>
</evidence>
<protein>
    <submittedName>
        <fullName evidence="1">Uncharacterized protein</fullName>
    </submittedName>
</protein>
<reference evidence="1" key="1">
    <citation type="submission" date="2005-12" db="EMBL/GenBank/DDBJ databases">
        <authorList>
            <person name="Town C.D."/>
        </authorList>
    </citation>
    <scope>NUCLEOTIDE SEQUENCE</scope>
</reference>
<proteinExistence type="predicted"/>
<name>A2Q667_MEDTR</name>
<organism evidence="1">
    <name type="scientific">Medicago truncatula</name>
    <name type="common">Barrel medic</name>
    <name type="synonym">Medicago tribuloides</name>
    <dbReference type="NCBI Taxonomy" id="3880"/>
    <lineage>
        <taxon>Eukaryota</taxon>
        <taxon>Viridiplantae</taxon>
        <taxon>Streptophyta</taxon>
        <taxon>Embryophyta</taxon>
        <taxon>Tracheophyta</taxon>
        <taxon>Spermatophyta</taxon>
        <taxon>Magnoliopsida</taxon>
        <taxon>eudicotyledons</taxon>
        <taxon>Gunneridae</taxon>
        <taxon>Pentapetalae</taxon>
        <taxon>rosids</taxon>
        <taxon>fabids</taxon>
        <taxon>Fabales</taxon>
        <taxon>Fabaceae</taxon>
        <taxon>Papilionoideae</taxon>
        <taxon>50 kb inversion clade</taxon>
        <taxon>NPAAA clade</taxon>
        <taxon>Hologalegina</taxon>
        <taxon>IRL clade</taxon>
        <taxon>Trifolieae</taxon>
        <taxon>Medicago</taxon>
    </lineage>
</organism>
<reference evidence="1" key="2">
    <citation type="submission" date="2007-03" db="EMBL/GenBank/DDBJ databases">
        <authorList>
            <consortium name="The International Medicago Genome Annotation Group"/>
        </authorList>
    </citation>
    <scope>NUCLEOTIDE SEQUENCE</scope>
</reference>